<reference evidence="1 2" key="1">
    <citation type="submission" date="2009-04" db="EMBL/GenBank/DDBJ databases">
        <authorList>
            <person name="Sebastian Y."/>
            <person name="Madupu R."/>
            <person name="Durkin A.S."/>
            <person name="Torralba M."/>
            <person name="Methe B."/>
            <person name="Sutton G.G."/>
            <person name="Strausberg R.L."/>
            <person name="Nelson K.E."/>
        </authorList>
    </citation>
    <scope>NUCLEOTIDE SEQUENCE [LARGE SCALE GENOMIC DNA]</scope>
    <source>
        <strain evidence="2">ATCC 35406 / BCRC 14492 / JCM 8526 / NCTC 13058 / HG 370</strain>
    </source>
</reference>
<dbReference type="SUPFAM" id="SSF53756">
    <property type="entry name" value="UDP-Glycosyltransferase/glycogen phosphorylase"/>
    <property type="match status" value="1"/>
</dbReference>
<dbReference type="PANTHER" id="PTHR30160:SF22">
    <property type="entry name" value="LIPOPOLYSACCHARIDE CORE BIOSYNTHESIS PROTEIN"/>
    <property type="match status" value="1"/>
</dbReference>
<dbReference type="PANTHER" id="PTHR30160">
    <property type="entry name" value="TETRAACYLDISACCHARIDE 4'-KINASE-RELATED"/>
    <property type="match status" value="1"/>
</dbReference>
<dbReference type="Proteomes" id="UP000004295">
    <property type="component" value="Unassembled WGS sequence"/>
</dbReference>
<organism evidence="1 2">
    <name type="scientific">Porphyromonas endodontalis (strain ATCC 35406 / DSM 24491 / JCM 8526 / CCUG 16442 / BCRC 14492 / NCTC 13058 / HG 370)</name>
    <name type="common">Bacteroides endodontalis</name>
    <dbReference type="NCBI Taxonomy" id="553175"/>
    <lineage>
        <taxon>Bacteria</taxon>
        <taxon>Pseudomonadati</taxon>
        <taxon>Bacteroidota</taxon>
        <taxon>Bacteroidia</taxon>
        <taxon>Bacteroidales</taxon>
        <taxon>Porphyromonadaceae</taxon>
        <taxon>Porphyromonas</taxon>
    </lineage>
</organism>
<dbReference type="EMBL" id="ACNN01000005">
    <property type="protein sequence ID" value="EEN83712.1"/>
    <property type="molecule type" value="Genomic_DNA"/>
</dbReference>
<dbReference type="RefSeq" id="WP_004332179.1">
    <property type="nucleotide sequence ID" value="NZ_ACNN01000005.1"/>
</dbReference>
<evidence type="ECO:0008006" key="3">
    <source>
        <dbReference type="Google" id="ProtNLM"/>
    </source>
</evidence>
<keyword evidence="2" id="KW-1185">Reference proteome</keyword>
<proteinExistence type="predicted"/>
<dbReference type="GO" id="GO:0008713">
    <property type="term" value="F:ADP-heptose-lipopolysaccharide heptosyltransferase activity"/>
    <property type="evidence" value="ECO:0007669"/>
    <property type="project" value="TreeGrafter"/>
</dbReference>
<dbReference type="GO" id="GO:0009244">
    <property type="term" value="P:lipopolysaccharide core region biosynthetic process"/>
    <property type="evidence" value="ECO:0007669"/>
    <property type="project" value="TreeGrafter"/>
</dbReference>
<comment type="caution">
    <text evidence="1">The sequence shown here is derived from an EMBL/GenBank/DDBJ whole genome shotgun (WGS) entry which is preliminary data.</text>
</comment>
<dbReference type="GeneID" id="93365698"/>
<dbReference type="Gene3D" id="3.40.50.2000">
    <property type="entry name" value="Glycogen Phosphorylase B"/>
    <property type="match status" value="2"/>
</dbReference>
<gene>
    <name evidence="1" type="ORF">POREN0001_1404</name>
</gene>
<sequence length="304" mass="34532">MAHYLIVRTSSLGDVALSLRLVYAVAKQYPEHRFTYLMKPSITGILVSPPHNLEAMAIDIKHSDRTLFGLISLSNKLIYDRFDAIIDLQRSWRSRFLSRRLRCCRARIRCTRIAKSAVVKRCQEHIPLSDAEQMLSLFADTFARAGLHVQAPHPSFPRIHYPEIHPNPFSIGIAPLQGEQPIQDDFERTAGLVSALREAFPHATFYLLGVKKELFSKYSDLFELLPRGVNFITGLSFAHELAYLSQLSCLITVDNSMAHLARLMDTPFIEIPSIHTEENTLLSIIHQIQSITSEQPVSHECENQ</sequence>
<dbReference type="GO" id="GO:0005829">
    <property type="term" value="C:cytosol"/>
    <property type="evidence" value="ECO:0007669"/>
    <property type="project" value="TreeGrafter"/>
</dbReference>
<dbReference type="AlphaFoldDB" id="C3J8F7"/>
<name>C3J8F7_POREA</name>
<evidence type="ECO:0000313" key="1">
    <source>
        <dbReference type="EMBL" id="EEN83712.1"/>
    </source>
</evidence>
<evidence type="ECO:0000313" key="2">
    <source>
        <dbReference type="Proteomes" id="UP000004295"/>
    </source>
</evidence>
<protein>
    <recommendedName>
        <fullName evidence="3">Heptosyltransferase</fullName>
    </recommendedName>
</protein>
<dbReference type="InterPro" id="IPR051199">
    <property type="entry name" value="LPS_LOS_Heptosyltrfase"/>
</dbReference>
<dbReference type="eggNOG" id="COG0859">
    <property type="taxonomic scope" value="Bacteria"/>
</dbReference>
<accession>C3J8F7</accession>
<dbReference type="STRING" id="553175.POREN0001_1404"/>